<proteinExistence type="inferred from homology"/>
<evidence type="ECO:0000256" key="6">
    <source>
        <dbReference type="ARBA" id="ARBA00022729"/>
    </source>
</evidence>
<sequence length="780" mass="85887">MTAVFPRLLLTACAIACASAWSQQQSPQQDSDNPAKPAPAPVHKQPAADSKAAPASQLERVEVDGRPTDEAVRRASTASKIIISREEIERYGDSTVGEVLKRLPGVTTGGRPGRGGEVRMRGMGSGYTQILVNGERMPPGFSLDQLPPDQIERIEVMRAPTAEFGARAIAGTINIVLREALQKRSNDLRLAVSEERGQLRPNIGWSRNDKLNDEGGAYNISVNAMRNERYDDSRPNSDTVVPSRGVSSHVETVGQNNATNESINANARLQWRLGPGGDQFSLQPFFVVSKNNTANEVRQTQSYCDTTAPEADVDPGELIQCQQYDHAVTNSDSRFATLRLHSQWTQHLDTDTKFELRTAIGGARGSGHSFRQEYLDGAPSRDQDDTTKSRDSSWSLTGKLSHQLANEHSLVGGIEAEGTGRNTSRVTLQDGLPRPQLADFGDNLAADTLRFAWYGQDEWSVGKQWSFYAGLRGESIATHSTAASYEVRNKSVVWTPLLHGVWKFDENSRDQIRASLTRSYRAPQLNDLTAPPSINSQYPCLGTALCGPNEANAADRMGNPNLKPELARGVEVGYENYLSKGGIVSANVFYRHIDNLIRNVTELETVSWASTERWVARPRNIGTAKTYGIELEAKFRLDQFFEDALPINVRSNLSLFRSSVDGIVGPYNRLDQQPRYTGNLGGDYKLRSLPLTLGASLNYTPANQVQETPLQLTSSSKKSVLDAFALWNFNMNTALRLSATNLTALDYATGSVINTQYKTINSNSNGRTFVLWAARLEMKL</sequence>
<feature type="region of interest" description="Disordered" evidence="13">
    <location>
        <begin position="24"/>
        <end position="59"/>
    </location>
</feature>
<evidence type="ECO:0000259" key="15">
    <source>
        <dbReference type="Pfam" id="PF00593"/>
    </source>
</evidence>
<keyword evidence="3 11" id="KW-0813">Transport</keyword>
<dbReference type="PROSITE" id="PS52016">
    <property type="entry name" value="TONB_DEPENDENT_REC_3"/>
    <property type="match status" value="1"/>
</dbReference>
<dbReference type="PANTHER" id="PTHR30069">
    <property type="entry name" value="TONB-DEPENDENT OUTER MEMBRANE RECEPTOR"/>
    <property type="match status" value="1"/>
</dbReference>
<evidence type="ECO:0000256" key="10">
    <source>
        <dbReference type="ARBA" id="ARBA00023237"/>
    </source>
</evidence>
<dbReference type="InterPro" id="IPR012910">
    <property type="entry name" value="Plug_dom"/>
</dbReference>
<organism evidence="17 18">
    <name type="scientific">Roseateles agri</name>
    <dbReference type="NCBI Taxonomy" id="3098619"/>
    <lineage>
        <taxon>Bacteria</taxon>
        <taxon>Pseudomonadati</taxon>
        <taxon>Pseudomonadota</taxon>
        <taxon>Betaproteobacteria</taxon>
        <taxon>Burkholderiales</taxon>
        <taxon>Sphaerotilaceae</taxon>
        <taxon>Roseateles</taxon>
    </lineage>
</organism>
<evidence type="ECO:0000259" key="16">
    <source>
        <dbReference type="Pfam" id="PF07715"/>
    </source>
</evidence>
<comment type="similarity">
    <text evidence="2 11 12">Belongs to the TonB-dependent receptor family.</text>
</comment>
<evidence type="ECO:0000256" key="5">
    <source>
        <dbReference type="ARBA" id="ARBA00022692"/>
    </source>
</evidence>
<evidence type="ECO:0000256" key="9">
    <source>
        <dbReference type="ARBA" id="ARBA00023170"/>
    </source>
</evidence>
<name>A0ABU5DAT1_9BURK</name>
<keyword evidence="6 14" id="KW-0732">Signal</keyword>
<accession>A0ABU5DAT1</accession>
<feature type="chain" id="PRO_5046511745" evidence="14">
    <location>
        <begin position="19"/>
        <end position="780"/>
    </location>
</feature>
<dbReference type="PANTHER" id="PTHR30069:SF29">
    <property type="entry name" value="HEMOGLOBIN AND HEMOGLOBIN-HAPTOGLOBIN-BINDING PROTEIN 1-RELATED"/>
    <property type="match status" value="1"/>
</dbReference>
<dbReference type="InterPro" id="IPR036942">
    <property type="entry name" value="Beta-barrel_TonB_sf"/>
</dbReference>
<keyword evidence="7 12" id="KW-0798">TonB box</keyword>
<evidence type="ECO:0000256" key="13">
    <source>
        <dbReference type="SAM" id="MobiDB-lite"/>
    </source>
</evidence>
<evidence type="ECO:0000256" key="4">
    <source>
        <dbReference type="ARBA" id="ARBA00022452"/>
    </source>
</evidence>
<keyword evidence="4 11" id="KW-1134">Transmembrane beta strand</keyword>
<feature type="domain" description="TonB-dependent receptor plug" evidence="16">
    <location>
        <begin position="74"/>
        <end position="172"/>
    </location>
</feature>
<comment type="caution">
    <text evidence="17">The sequence shown here is derived from an EMBL/GenBank/DDBJ whole genome shotgun (WGS) entry which is preliminary data.</text>
</comment>
<dbReference type="Gene3D" id="2.170.130.10">
    <property type="entry name" value="TonB-dependent receptor, plug domain"/>
    <property type="match status" value="1"/>
</dbReference>
<dbReference type="SUPFAM" id="SSF56935">
    <property type="entry name" value="Porins"/>
    <property type="match status" value="1"/>
</dbReference>
<feature type="domain" description="TonB-dependent receptor-like beta-barrel" evidence="15">
    <location>
        <begin position="329"/>
        <end position="742"/>
    </location>
</feature>
<keyword evidence="10 11" id="KW-0998">Cell outer membrane</keyword>
<dbReference type="InterPro" id="IPR000531">
    <property type="entry name" value="Beta-barrel_TonB"/>
</dbReference>
<dbReference type="InterPro" id="IPR037066">
    <property type="entry name" value="Plug_dom_sf"/>
</dbReference>
<dbReference type="Proteomes" id="UP001285263">
    <property type="component" value="Unassembled WGS sequence"/>
</dbReference>
<keyword evidence="8 11" id="KW-0472">Membrane</keyword>
<dbReference type="RefSeq" id="WP_320420748.1">
    <property type="nucleotide sequence ID" value="NZ_JAXCLA010000001.1"/>
</dbReference>
<feature type="region of interest" description="Disordered" evidence="13">
    <location>
        <begin position="226"/>
        <end position="248"/>
    </location>
</feature>
<feature type="region of interest" description="Disordered" evidence="13">
    <location>
        <begin position="365"/>
        <end position="395"/>
    </location>
</feature>
<dbReference type="Pfam" id="PF00593">
    <property type="entry name" value="TonB_dep_Rec_b-barrel"/>
    <property type="match status" value="1"/>
</dbReference>
<protein>
    <submittedName>
        <fullName evidence="17">TonB-dependent receptor</fullName>
    </submittedName>
</protein>
<dbReference type="EMBL" id="JAXCLA010000001">
    <property type="protein sequence ID" value="MDY0742936.1"/>
    <property type="molecule type" value="Genomic_DNA"/>
</dbReference>
<evidence type="ECO:0000313" key="18">
    <source>
        <dbReference type="Proteomes" id="UP001285263"/>
    </source>
</evidence>
<dbReference type="InterPro" id="IPR039426">
    <property type="entry name" value="TonB-dep_rcpt-like"/>
</dbReference>
<feature type="signal peptide" evidence="14">
    <location>
        <begin position="1"/>
        <end position="18"/>
    </location>
</feature>
<evidence type="ECO:0000256" key="1">
    <source>
        <dbReference type="ARBA" id="ARBA00004571"/>
    </source>
</evidence>
<evidence type="ECO:0000313" key="17">
    <source>
        <dbReference type="EMBL" id="MDY0742936.1"/>
    </source>
</evidence>
<feature type="compositionally biased region" description="Basic and acidic residues" evidence="13">
    <location>
        <begin position="226"/>
        <end position="235"/>
    </location>
</feature>
<reference evidence="17 18" key="1">
    <citation type="submission" date="2023-11" db="EMBL/GenBank/DDBJ databases">
        <title>Paucibacter sp. nov., isolated from fresh soil in Korea.</title>
        <authorList>
            <person name="Le N.T.T."/>
        </authorList>
    </citation>
    <scope>NUCLEOTIDE SEQUENCE [LARGE SCALE GENOMIC DNA]</scope>
    <source>
        <strain evidence="17 18">R3-3</strain>
    </source>
</reference>
<evidence type="ECO:0000256" key="12">
    <source>
        <dbReference type="RuleBase" id="RU003357"/>
    </source>
</evidence>
<feature type="compositionally biased region" description="Polar residues" evidence="13">
    <location>
        <begin position="236"/>
        <end position="248"/>
    </location>
</feature>
<dbReference type="CDD" id="cd01347">
    <property type="entry name" value="ligand_gated_channel"/>
    <property type="match status" value="1"/>
</dbReference>
<keyword evidence="18" id="KW-1185">Reference proteome</keyword>
<feature type="compositionally biased region" description="Basic and acidic residues" evidence="13">
    <location>
        <begin position="370"/>
        <end position="391"/>
    </location>
</feature>
<dbReference type="Gene3D" id="2.40.170.20">
    <property type="entry name" value="TonB-dependent receptor, beta-barrel domain"/>
    <property type="match status" value="1"/>
</dbReference>
<gene>
    <name evidence="17" type="ORF">SNE35_00390</name>
</gene>
<dbReference type="Pfam" id="PF07715">
    <property type="entry name" value="Plug"/>
    <property type="match status" value="1"/>
</dbReference>
<comment type="subcellular location">
    <subcellularLocation>
        <location evidence="1 11">Cell outer membrane</location>
        <topology evidence="1 11">Multi-pass membrane protein</topology>
    </subcellularLocation>
</comment>
<evidence type="ECO:0000256" key="11">
    <source>
        <dbReference type="PROSITE-ProRule" id="PRU01360"/>
    </source>
</evidence>
<evidence type="ECO:0000256" key="3">
    <source>
        <dbReference type="ARBA" id="ARBA00022448"/>
    </source>
</evidence>
<evidence type="ECO:0000256" key="2">
    <source>
        <dbReference type="ARBA" id="ARBA00009810"/>
    </source>
</evidence>
<evidence type="ECO:0000256" key="7">
    <source>
        <dbReference type="ARBA" id="ARBA00023077"/>
    </source>
</evidence>
<evidence type="ECO:0000256" key="8">
    <source>
        <dbReference type="ARBA" id="ARBA00023136"/>
    </source>
</evidence>
<keyword evidence="5 11" id="KW-0812">Transmembrane</keyword>
<evidence type="ECO:0000256" key="14">
    <source>
        <dbReference type="SAM" id="SignalP"/>
    </source>
</evidence>
<keyword evidence="9 17" id="KW-0675">Receptor</keyword>